<organism evidence="5 6">
    <name type="scientific">Anaerotignum lactatifermentans DSM 14214</name>
    <dbReference type="NCBI Taxonomy" id="1121323"/>
    <lineage>
        <taxon>Bacteria</taxon>
        <taxon>Bacillati</taxon>
        <taxon>Bacillota</taxon>
        <taxon>Clostridia</taxon>
        <taxon>Lachnospirales</taxon>
        <taxon>Anaerotignaceae</taxon>
        <taxon>Anaerotignum</taxon>
    </lineage>
</organism>
<keyword evidence="6" id="KW-1185">Reference proteome</keyword>
<dbReference type="InterPro" id="IPR002509">
    <property type="entry name" value="NODB_dom"/>
</dbReference>
<dbReference type="PANTHER" id="PTHR34216:SF3">
    <property type="entry name" value="POLY-BETA-1,6-N-ACETYL-D-GLUCOSAMINE N-DEACETYLASE"/>
    <property type="match status" value="1"/>
</dbReference>
<dbReference type="GO" id="GO:0005975">
    <property type="term" value="P:carbohydrate metabolic process"/>
    <property type="evidence" value="ECO:0007669"/>
    <property type="project" value="InterPro"/>
</dbReference>
<dbReference type="InterPro" id="IPR011330">
    <property type="entry name" value="Glyco_hydro/deAcase_b/a-brl"/>
</dbReference>
<dbReference type="PANTHER" id="PTHR34216">
    <property type="match status" value="1"/>
</dbReference>
<protein>
    <submittedName>
        <fullName evidence="5">Polysaccharide deacetylase</fullName>
    </submittedName>
</protein>
<feature type="domain" description="NodB homology" evidence="4">
    <location>
        <begin position="129"/>
        <end position="302"/>
    </location>
</feature>
<evidence type="ECO:0000313" key="6">
    <source>
        <dbReference type="Proteomes" id="UP000183975"/>
    </source>
</evidence>
<evidence type="ECO:0000256" key="3">
    <source>
        <dbReference type="SAM" id="SignalP"/>
    </source>
</evidence>
<comment type="subcellular location">
    <subcellularLocation>
        <location evidence="1">Secreted</location>
    </subcellularLocation>
</comment>
<dbReference type="Gene3D" id="3.20.20.370">
    <property type="entry name" value="Glycoside hydrolase/deacetylase"/>
    <property type="match status" value="1"/>
</dbReference>
<dbReference type="OrthoDB" id="9778320at2"/>
<accession>A0A1M6VZB8</accession>
<evidence type="ECO:0000256" key="2">
    <source>
        <dbReference type="ARBA" id="ARBA00022729"/>
    </source>
</evidence>
<evidence type="ECO:0000259" key="4">
    <source>
        <dbReference type="PROSITE" id="PS51677"/>
    </source>
</evidence>
<dbReference type="GO" id="GO:0005576">
    <property type="term" value="C:extracellular region"/>
    <property type="evidence" value="ECO:0007669"/>
    <property type="project" value="UniProtKB-SubCell"/>
</dbReference>
<keyword evidence="2 3" id="KW-0732">Signal</keyword>
<dbReference type="SUPFAM" id="SSF88713">
    <property type="entry name" value="Glycoside hydrolase/deacetylase"/>
    <property type="match status" value="1"/>
</dbReference>
<dbReference type="Proteomes" id="UP000183975">
    <property type="component" value="Unassembled WGS sequence"/>
</dbReference>
<dbReference type="GO" id="GO:0016810">
    <property type="term" value="F:hydrolase activity, acting on carbon-nitrogen (but not peptide) bonds"/>
    <property type="evidence" value="ECO:0007669"/>
    <property type="project" value="InterPro"/>
</dbReference>
<dbReference type="PROSITE" id="PS51677">
    <property type="entry name" value="NODB"/>
    <property type="match status" value="1"/>
</dbReference>
<dbReference type="CDD" id="cd10918">
    <property type="entry name" value="CE4_NodB_like_5s_6s"/>
    <property type="match status" value="1"/>
</dbReference>
<feature type="signal peptide" evidence="3">
    <location>
        <begin position="1"/>
        <end position="23"/>
    </location>
</feature>
<gene>
    <name evidence="5" type="ORF">SAMN02745138_02484</name>
</gene>
<dbReference type="InterPro" id="IPR051398">
    <property type="entry name" value="Polysacch_Deacetylase"/>
</dbReference>
<dbReference type="RefSeq" id="WP_072852265.1">
    <property type="nucleotide sequence ID" value="NZ_FRAH01000050.1"/>
</dbReference>
<dbReference type="EMBL" id="FRAH01000050">
    <property type="protein sequence ID" value="SHK86774.1"/>
    <property type="molecule type" value="Genomic_DNA"/>
</dbReference>
<proteinExistence type="predicted"/>
<name>A0A1M6VZB8_9FIRM</name>
<dbReference type="Pfam" id="PF01522">
    <property type="entry name" value="Polysacc_deac_1"/>
    <property type="match status" value="1"/>
</dbReference>
<feature type="chain" id="PRO_5012252113" evidence="3">
    <location>
        <begin position="24"/>
        <end position="302"/>
    </location>
</feature>
<dbReference type="AlphaFoldDB" id="A0A1M6VZB8"/>
<evidence type="ECO:0000256" key="1">
    <source>
        <dbReference type="ARBA" id="ARBA00004613"/>
    </source>
</evidence>
<reference evidence="5 6" key="1">
    <citation type="submission" date="2016-11" db="EMBL/GenBank/DDBJ databases">
        <authorList>
            <person name="Jaros S."/>
            <person name="Januszkiewicz K."/>
            <person name="Wedrychowicz H."/>
        </authorList>
    </citation>
    <scope>NUCLEOTIDE SEQUENCE [LARGE SCALE GENOMIC DNA]</scope>
    <source>
        <strain evidence="5 6">DSM 14214</strain>
    </source>
</reference>
<evidence type="ECO:0000313" key="5">
    <source>
        <dbReference type="EMBL" id="SHK86774.1"/>
    </source>
</evidence>
<sequence>MKRIFTIFMTMVMLLGMTQVAMAAEKNPDAFQAAVDVLKSDQKVEETEALPKVDPTEYIPVLMYHHFAVRDMGFGDGITTMQSELEEQIRYFKEQGYTIISMEELDQILTKKEQEKDTDGDIGLDMKVKYLCITMDDGYYSNYDLAYPVFQKYNVPATIFVVTDYITNQIGLKKFTWSNASEMINNSKVGIYNHTSNHVPAGKTTTEEFVAAALAGEEALEANLPTRRTSVRALAYPNGQNTPELQQALLDEGFSLLFTIDPGVINRSTSRGAIPRIMVSSGMTGADIVARIEQTAARTMGS</sequence>